<dbReference type="Proteomes" id="UP001285908">
    <property type="component" value="Unassembled WGS sequence"/>
</dbReference>
<evidence type="ECO:0000313" key="1">
    <source>
        <dbReference type="EMBL" id="KAK3490822.1"/>
    </source>
</evidence>
<dbReference type="EMBL" id="JAULSX010000005">
    <property type="protein sequence ID" value="KAK3490822.1"/>
    <property type="molecule type" value="Genomic_DNA"/>
</dbReference>
<comment type="caution">
    <text evidence="1">The sequence shown here is derived from an EMBL/GenBank/DDBJ whole genome shotgun (WGS) entry which is preliminary data.</text>
</comment>
<name>A0AAJ0I5X7_9PEZI</name>
<evidence type="ECO:0000313" key="2">
    <source>
        <dbReference type="Proteomes" id="UP001285908"/>
    </source>
</evidence>
<gene>
    <name evidence="1" type="ORF">B0T23DRAFT_170807</name>
</gene>
<organism evidence="1 2">
    <name type="scientific">Neurospora hispaniola</name>
    <dbReference type="NCBI Taxonomy" id="588809"/>
    <lineage>
        <taxon>Eukaryota</taxon>
        <taxon>Fungi</taxon>
        <taxon>Dikarya</taxon>
        <taxon>Ascomycota</taxon>
        <taxon>Pezizomycotina</taxon>
        <taxon>Sordariomycetes</taxon>
        <taxon>Sordariomycetidae</taxon>
        <taxon>Sordariales</taxon>
        <taxon>Sordariaceae</taxon>
        <taxon>Neurospora</taxon>
    </lineage>
</organism>
<proteinExistence type="predicted"/>
<reference evidence="1 2" key="1">
    <citation type="journal article" date="2023" name="Mol. Phylogenet. Evol.">
        <title>Genome-scale phylogeny and comparative genomics of the fungal order Sordariales.</title>
        <authorList>
            <person name="Hensen N."/>
            <person name="Bonometti L."/>
            <person name="Westerberg I."/>
            <person name="Brannstrom I.O."/>
            <person name="Guillou S."/>
            <person name="Cros-Aarteil S."/>
            <person name="Calhoun S."/>
            <person name="Haridas S."/>
            <person name="Kuo A."/>
            <person name="Mondo S."/>
            <person name="Pangilinan J."/>
            <person name="Riley R."/>
            <person name="LaButti K."/>
            <person name="Andreopoulos B."/>
            <person name="Lipzen A."/>
            <person name="Chen C."/>
            <person name="Yan M."/>
            <person name="Daum C."/>
            <person name="Ng V."/>
            <person name="Clum A."/>
            <person name="Steindorff A."/>
            <person name="Ohm R.A."/>
            <person name="Martin F."/>
            <person name="Silar P."/>
            <person name="Natvig D.O."/>
            <person name="Lalanne C."/>
            <person name="Gautier V."/>
            <person name="Ament-Velasquez S.L."/>
            <person name="Kruys A."/>
            <person name="Hutchinson M.I."/>
            <person name="Powell A.J."/>
            <person name="Barry K."/>
            <person name="Miller A.N."/>
            <person name="Grigoriev I.V."/>
            <person name="Debuchy R."/>
            <person name="Gladieux P."/>
            <person name="Hiltunen Thoren M."/>
            <person name="Johannesson H."/>
        </authorList>
    </citation>
    <scope>NUCLEOTIDE SEQUENCE [LARGE SCALE GENOMIC DNA]</scope>
    <source>
        <strain evidence="1 2">FGSC 10403</strain>
    </source>
</reference>
<dbReference type="AlphaFoldDB" id="A0AAJ0I5X7"/>
<accession>A0AAJ0I5X7</accession>
<sequence length="192" mass="21062">MDIPMDTVMDCVRMEKTRVRKSWKRGKGLVHDSRVRSRRAGNRSTSVPVSSMRHRPLVVAVAVVIAGCTPPDHHGRRRLKERAKLPWLHGTKSGLEAVFLEGLEYARPYATVFWWDGASDAPTGNTNGWQSPSGAQVEGSHVLTNKERQDMESLKGCKNNGHEGGNEICTAHAHASKGRCVHSATSSESVGI</sequence>
<protein>
    <submittedName>
        <fullName evidence="1">Uncharacterized protein</fullName>
    </submittedName>
</protein>
<dbReference type="GeneID" id="87870530"/>
<dbReference type="RefSeq" id="XP_062692005.1">
    <property type="nucleotide sequence ID" value="XM_062832908.1"/>
</dbReference>
<keyword evidence="2" id="KW-1185">Reference proteome</keyword>